<evidence type="ECO:0000256" key="6">
    <source>
        <dbReference type="ARBA" id="ARBA00022989"/>
    </source>
</evidence>
<evidence type="ECO:0000256" key="3">
    <source>
        <dbReference type="ARBA" id="ARBA00022448"/>
    </source>
</evidence>
<dbReference type="NCBIfam" id="TIGR00912">
    <property type="entry name" value="2A0309"/>
    <property type="match status" value="1"/>
</dbReference>
<keyword evidence="5 8" id="KW-0812">Transmembrane</keyword>
<protein>
    <submittedName>
        <fullName evidence="9">Spore germination protein KB</fullName>
    </submittedName>
</protein>
<feature type="transmembrane region" description="Helical" evidence="8">
    <location>
        <begin position="214"/>
        <end position="236"/>
    </location>
</feature>
<accession>A0A1M5TPP5</accession>
<evidence type="ECO:0000256" key="5">
    <source>
        <dbReference type="ARBA" id="ARBA00022692"/>
    </source>
</evidence>
<comment type="subcellular location">
    <subcellularLocation>
        <location evidence="1">Membrane</location>
        <topology evidence="1">Multi-pass membrane protein</topology>
    </subcellularLocation>
</comment>
<dbReference type="GO" id="GO:0016020">
    <property type="term" value="C:membrane"/>
    <property type="evidence" value="ECO:0007669"/>
    <property type="project" value="UniProtKB-SubCell"/>
</dbReference>
<evidence type="ECO:0000313" key="9">
    <source>
        <dbReference type="EMBL" id="SHH52684.1"/>
    </source>
</evidence>
<dbReference type="EMBL" id="FQXH01000039">
    <property type="protein sequence ID" value="SHH52684.1"/>
    <property type="molecule type" value="Genomic_DNA"/>
</dbReference>
<feature type="transmembrane region" description="Helical" evidence="8">
    <location>
        <begin position="299"/>
        <end position="318"/>
    </location>
</feature>
<gene>
    <name evidence="9" type="ORF">SAMN02744040_02256</name>
</gene>
<evidence type="ECO:0000256" key="4">
    <source>
        <dbReference type="ARBA" id="ARBA00022544"/>
    </source>
</evidence>
<name>A0A1M5TPP5_9FIRM</name>
<comment type="similarity">
    <text evidence="2">Belongs to the amino acid-polyamine-organocation (APC) superfamily. Spore germination protein (SGP) (TC 2.A.3.9) family.</text>
</comment>
<feature type="transmembrane region" description="Helical" evidence="8">
    <location>
        <begin position="333"/>
        <end position="352"/>
    </location>
</feature>
<feature type="transmembrane region" description="Helical" evidence="8">
    <location>
        <begin position="109"/>
        <end position="130"/>
    </location>
</feature>
<feature type="transmembrane region" description="Helical" evidence="8">
    <location>
        <begin position="183"/>
        <end position="202"/>
    </location>
</feature>
<dbReference type="GO" id="GO:0009847">
    <property type="term" value="P:spore germination"/>
    <property type="evidence" value="ECO:0007669"/>
    <property type="project" value="InterPro"/>
</dbReference>
<dbReference type="InterPro" id="IPR004761">
    <property type="entry name" value="Spore_GerAB"/>
</dbReference>
<keyword evidence="6 8" id="KW-1133">Transmembrane helix</keyword>
<sequence length="362" mass="40605">MSREIISGKQGLSIVVIFMAGTSSILSLALEAKEDIWLAIILSVLMSITVSLIFVNLHFNFPGKNLFDICEICFGKSIGKLFILLFTWFTFEEASQTLINNSQFLEDTALAETPTIVPRMFILILCVWIVKGGIELIGKWSDLFIIPFIIFVFISVVLLIPEMDIDNIFPILDNGITPVIEGAYSAFTFPFGETVILSLVFSRFKTKKSYYTTYIFGLIIGGICSLALSLSTVLTIGSTQALQTYYSTYNTVSKIDISDFIQRLEVISTLIFVIGSFLKISILLLASSIGISKLFNFESYRFIVTPVSLSIINLSFISFDNRMSFVEWNSNGWLYYSFLFEVILPVIIFITAKIKNVKKAPS</sequence>
<evidence type="ECO:0000256" key="7">
    <source>
        <dbReference type="ARBA" id="ARBA00023136"/>
    </source>
</evidence>
<organism evidence="9 10">
    <name type="scientific">Tepidibacter thalassicus DSM 15285</name>
    <dbReference type="NCBI Taxonomy" id="1123350"/>
    <lineage>
        <taxon>Bacteria</taxon>
        <taxon>Bacillati</taxon>
        <taxon>Bacillota</taxon>
        <taxon>Clostridia</taxon>
        <taxon>Peptostreptococcales</taxon>
        <taxon>Peptostreptococcaceae</taxon>
        <taxon>Tepidibacter</taxon>
    </lineage>
</organism>
<dbReference type="RefSeq" id="WP_072726462.1">
    <property type="nucleotide sequence ID" value="NZ_FQXH01000039.1"/>
</dbReference>
<keyword evidence="7 8" id="KW-0472">Membrane</keyword>
<dbReference type="AlphaFoldDB" id="A0A1M5TPP5"/>
<evidence type="ECO:0000256" key="1">
    <source>
        <dbReference type="ARBA" id="ARBA00004141"/>
    </source>
</evidence>
<keyword evidence="10" id="KW-1185">Reference proteome</keyword>
<reference evidence="10" key="1">
    <citation type="submission" date="2016-11" db="EMBL/GenBank/DDBJ databases">
        <authorList>
            <person name="Varghese N."/>
            <person name="Submissions S."/>
        </authorList>
    </citation>
    <scope>NUCLEOTIDE SEQUENCE [LARGE SCALE GENOMIC DNA]</scope>
    <source>
        <strain evidence="10">DSM 15285</strain>
    </source>
</reference>
<keyword evidence="4" id="KW-0309">Germination</keyword>
<feature type="transmembrane region" description="Helical" evidence="8">
    <location>
        <begin position="36"/>
        <end position="57"/>
    </location>
</feature>
<dbReference type="STRING" id="1123350.SAMN02744040_02256"/>
<dbReference type="OrthoDB" id="1675410at2"/>
<feature type="transmembrane region" description="Helical" evidence="8">
    <location>
        <begin position="69"/>
        <end position="89"/>
    </location>
</feature>
<evidence type="ECO:0000256" key="8">
    <source>
        <dbReference type="SAM" id="Phobius"/>
    </source>
</evidence>
<dbReference type="Pfam" id="PF03845">
    <property type="entry name" value="Spore_permease"/>
    <property type="match status" value="1"/>
</dbReference>
<feature type="transmembrane region" description="Helical" evidence="8">
    <location>
        <begin position="266"/>
        <end position="287"/>
    </location>
</feature>
<dbReference type="PANTHER" id="PTHR34975:SF2">
    <property type="entry name" value="SPORE GERMINATION PROTEIN A2"/>
    <property type="match status" value="1"/>
</dbReference>
<dbReference type="Proteomes" id="UP000242520">
    <property type="component" value="Unassembled WGS sequence"/>
</dbReference>
<evidence type="ECO:0000256" key="2">
    <source>
        <dbReference type="ARBA" id="ARBA00007998"/>
    </source>
</evidence>
<feature type="transmembrane region" description="Helical" evidence="8">
    <location>
        <begin position="142"/>
        <end position="163"/>
    </location>
</feature>
<dbReference type="PANTHER" id="PTHR34975">
    <property type="entry name" value="SPORE GERMINATION PROTEIN A2"/>
    <property type="match status" value="1"/>
</dbReference>
<feature type="transmembrane region" description="Helical" evidence="8">
    <location>
        <begin position="12"/>
        <end position="30"/>
    </location>
</feature>
<evidence type="ECO:0000313" key="10">
    <source>
        <dbReference type="Proteomes" id="UP000242520"/>
    </source>
</evidence>
<keyword evidence="3" id="KW-0813">Transport</keyword>
<proteinExistence type="inferred from homology"/>